<reference evidence="1" key="1">
    <citation type="thesis" date="2021" institute="BYU ScholarsArchive" country="Provo, UT, USA">
        <title>Applications of and Algorithms for Genome Assembly and Genomic Analyses with an Emphasis on Marine Teleosts.</title>
        <authorList>
            <person name="Pickett B.D."/>
        </authorList>
    </citation>
    <scope>NUCLEOTIDE SEQUENCE</scope>
    <source>
        <strain evidence="1">HI-2016</strain>
    </source>
</reference>
<sequence length="128" mass="14082">MFHPGLTHRAKPSSAVPFGIRSGALRRRSMGSSLPDWYKAPSAHDVRERVPLLPRCSGQPVVVSLALPHVILLFGVFLTGKFPLVSPFEAIIVLRTRGSQFRAVRTSDVTKLPMATTRAPSRSFHDIP</sequence>
<accession>A0A8T2MR25</accession>
<evidence type="ECO:0000313" key="2">
    <source>
        <dbReference type="Proteomes" id="UP000824540"/>
    </source>
</evidence>
<comment type="caution">
    <text evidence="1">The sequence shown here is derived from an EMBL/GenBank/DDBJ whole genome shotgun (WGS) entry which is preliminary data.</text>
</comment>
<protein>
    <submittedName>
        <fullName evidence="1">Uncharacterized protein</fullName>
    </submittedName>
</protein>
<evidence type="ECO:0000313" key="1">
    <source>
        <dbReference type="EMBL" id="KAG9330535.1"/>
    </source>
</evidence>
<proteinExistence type="predicted"/>
<organism evidence="1 2">
    <name type="scientific">Albula glossodonta</name>
    <name type="common">roundjaw bonefish</name>
    <dbReference type="NCBI Taxonomy" id="121402"/>
    <lineage>
        <taxon>Eukaryota</taxon>
        <taxon>Metazoa</taxon>
        <taxon>Chordata</taxon>
        <taxon>Craniata</taxon>
        <taxon>Vertebrata</taxon>
        <taxon>Euteleostomi</taxon>
        <taxon>Actinopterygii</taxon>
        <taxon>Neopterygii</taxon>
        <taxon>Teleostei</taxon>
        <taxon>Albuliformes</taxon>
        <taxon>Albulidae</taxon>
        <taxon>Albula</taxon>
    </lineage>
</organism>
<dbReference type="Proteomes" id="UP000824540">
    <property type="component" value="Unassembled WGS sequence"/>
</dbReference>
<dbReference type="EMBL" id="JAFBMS010000558">
    <property type="protein sequence ID" value="KAG9330535.1"/>
    <property type="molecule type" value="Genomic_DNA"/>
</dbReference>
<gene>
    <name evidence="1" type="ORF">JZ751_024005</name>
</gene>
<name>A0A8T2MR25_9TELE</name>
<keyword evidence="2" id="KW-1185">Reference proteome</keyword>
<dbReference type="AlphaFoldDB" id="A0A8T2MR25"/>